<evidence type="ECO:0000256" key="2">
    <source>
        <dbReference type="ARBA" id="ARBA00022723"/>
    </source>
</evidence>
<dbReference type="PANTHER" id="PTHR10543:SF102">
    <property type="entry name" value="CAROTENOID CLEAVAGE DIOXYGENASE 8"/>
    <property type="match status" value="1"/>
</dbReference>
<keyword evidence="5 6" id="KW-0408">Iron</keyword>
<feature type="binding site" evidence="6">
    <location>
        <position position="268"/>
    </location>
    <ligand>
        <name>Fe cation</name>
        <dbReference type="ChEBI" id="CHEBI:24875"/>
        <note>catalytic</note>
    </ligand>
</feature>
<keyword evidence="4" id="KW-0223">Dioxygenase</keyword>
<dbReference type="InterPro" id="IPR004294">
    <property type="entry name" value="Carotenoid_Oase"/>
</dbReference>
<dbReference type="GO" id="GO:0046872">
    <property type="term" value="F:metal ion binding"/>
    <property type="evidence" value="ECO:0007669"/>
    <property type="project" value="UniProtKB-KW"/>
</dbReference>
<comment type="cofactor">
    <cofactor evidence="6">
        <name>Fe(2+)</name>
        <dbReference type="ChEBI" id="CHEBI:29033"/>
    </cofactor>
    <text evidence="6">Binds 1 Fe(2+) ion per subunit.</text>
</comment>
<evidence type="ECO:0000256" key="3">
    <source>
        <dbReference type="ARBA" id="ARBA00022946"/>
    </source>
</evidence>
<gene>
    <name evidence="7" type="ORF">BDA96_05G110500</name>
</gene>
<dbReference type="EMBL" id="CM027684">
    <property type="protein sequence ID" value="KAG0529577.1"/>
    <property type="molecule type" value="Genomic_DNA"/>
</dbReference>
<keyword evidence="4" id="KW-0560">Oxidoreductase</keyword>
<feature type="binding site" evidence="6">
    <location>
        <position position="520"/>
    </location>
    <ligand>
        <name>Fe cation</name>
        <dbReference type="ChEBI" id="CHEBI:24875"/>
        <note>catalytic</note>
    </ligand>
</feature>
<evidence type="ECO:0000256" key="6">
    <source>
        <dbReference type="PIRSR" id="PIRSR604294-1"/>
    </source>
</evidence>
<reference evidence="7" key="1">
    <citation type="journal article" date="2019" name="BMC Genomics">
        <title>A new reference genome for Sorghum bicolor reveals high levels of sequence similarity between sweet and grain genotypes: implications for the genetics of sugar metabolism.</title>
        <authorList>
            <person name="Cooper E.A."/>
            <person name="Brenton Z.W."/>
            <person name="Flinn B.S."/>
            <person name="Jenkins J."/>
            <person name="Shu S."/>
            <person name="Flowers D."/>
            <person name="Luo F."/>
            <person name="Wang Y."/>
            <person name="Xia P."/>
            <person name="Barry K."/>
            <person name="Daum C."/>
            <person name="Lipzen A."/>
            <person name="Yoshinaga Y."/>
            <person name="Schmutz J."/>
            <person name="Saski C."/>
            <person name="Vermerris W."/>
            <person name="Kresovich S."/>
        </authorList>
    </citation>
    <scope>NUCLEOTIDE SEQUENCE</scope>
</reference>
<proteinExistence type="inferred from homology"/>
<dbReference type="GO" id="GO:0016702">
    <property type="term" value="F:oxidoreductase activity, acting on single donors with incorporation of molecular oxygen, incorporation of two atoms of oxygen"/>
    <property type="evidence" value="ECO:0007669"/>
    <property type="project" value="InterPro"/>
</dbReference>
<dbReference type="AlphaFoldDB" id="A0A921QX07"/>
<evidence type="ECO:0000256" key="4">
    <source>
        <dbReference type="ARBA" id="ARBA00022964"/>
    </source>
</evidence>
<keyword evidence="3" id="KW-0809">Transit peptide</keyword>
<name>A0A921QX07_SORBI</name>
<reference evidence="7" key="2">
    <citation type="submission" date="2020-10" db="EMBL/GenBank/DDBJ databases">
        <authorList>
            <person name="Cooper E.A."/>
            <person name="Brenton Z.W."/>
            <person name="Flinn B.S."/>
            <person name="Jenkins J."/>
            <person name="Shu S."/>
            <person name="Flowers D."/>
            <person name="Luo F."/>
            <person name="Wang Y."/>
            <person name="Xia P."/>
            <person name="Barry K."/>
            <person name="Daum C."/>
            <person name="Lipzen A."/>
            <person name="Yoshinaga Y."/>
            <person name="Schmutz J."/>
            <person name="Saski C."/>
            <person name="Vermerris W."/>
            <person name="Kresovich S."/>
        </authorList>
    </citation>
    <scope>NUCLEOTIDE SEQUENCE</scope>
</reference>
<dbReference type="Gramene" id="EES08398">
    <property type="protein sequence ID" value="EES08398"/>
    <property type="gene ID" value="SORBI_3005G105700"/>
</dbReference>
<protein>
    <submittedName>
        <fullName evidence="7">Uncharacterized protein</fullName>
    </submittedName>
</protein>
<feature type="binding site" evidence="6">
    <location>
        <position position="335"/>
    </location>
    <ligand>
        <name>Fe cation</name>
        <dbReference type="ChEBI" id="CHEBI:24875"/>
        <note>catalytic</note>
    </ligand>
</feature>
<evidence type="ECO:0000256" key="1">
    <source>
        <dbReference type="ARBA" id="ARBA00006787"/>
    </source>
</evidence>
<evidence type="ECO:0000313" key="8">
    <source>
        <dbReference type="Proteomes" id="UP000807115"/>
    </source>
</evidence>
<dbReference type="OrthoDB" id="407010at2759"/>
<comment type="similarity">
    <text evidence="1">Belongs to the carotenoid oxygenase family.</text>
</comment>
<dbReference type="Proteomes" id="UP000807115">
    <property type="component" value="Chromosome 5"/>
</dbReference>
<keyword evidence="2 6" id="KW-0479">Metal-binding</keyword>
<organism evidence="7 8">
    <name type="scientific">Sorghum bicolor</name>
    <name type="common">Sorghum</name>
    <name type="synonym">Sorghum vulgare</name>
    <dbReference type="NCBI Taxonomy" id="4558"/>
    <lineage>
        <taxon>Eukaryota</taxon>
        <taxon>Viridiplantae</taxon>
        <taxon>Streptophyta</taxon>
        <taxon>Embryophyta</taxon>
        <taxon>Tracheophyta</taxon>
        <taxon>Spermatophyta</taxon>
        <taxon>Magnoliopsida</taxon>
        <taxon>Liliopsida</taxon>
        <taxon>Poales</taxon>
        <taxon>Poaceae</taxon>
        <taxon>PACMAD clade</taxon>
        <taxon>Panicoideae</taxon>
        <taxon>Andropogonodae</taxon>
        <taxon>Andropogoneae</taxon>
        <taxon>Sorghinae</taxon>
        <taxon>Sorghum</taxon>
    </lineage>
</organism>
<evidence type="ECO:0000256" key="5">
    <source>
        <dbReference type="ARBA" id="ARBA00023004"/>
    </source>
</evidence>
<dbReference type="Pfam" id="PF03055">
    <property type="entry name" value="RPE65"/>
    <property type="match status" value="1"/>
</dbReference>
<dbReference type="OMA" id="MLPNCKA"/>
<feature type="binding site" evidence="6">
    <location>
        <position position="218"/>
    </location>
    <ligand>
        <name>Fe cation</name>
        <dbReference type="ChEBI" id="CHEBI:24875"/>
        <note>catalytic</note>
    </ligand>
</feature>
<accession>A0A921QX07</accession>
<comment type="caution">
    <text evidence="7">The sequence shown here is derived from an EMBL/GenBank/DDBJ whole genome shotgun (WGS) entry which is preliminary data.</text>
</comment>
<dbReference type="PANTHER" id="PTHR10543">
    <property type="entry name" value="BETA-CAROTENE DIOXYGENASE"/>
    <property type="match status" value="1"/>
</dbReference>
<evidence type="ECO:0000313" key="7">
    <source>
        <dbReference type="EMBL" id="KAG0529577.1"/>
    </source>
</evidence>
<dbReference type="KEGG" id="sbi:8064382"/>
<sequence length="528" mass="58342">MATYPSTLGAAPKSFFLSNSLFNISLGTATPSRISSVKAAGECWTKHPAWTNVRQERWEGHLAVEGHLPTWLNGTYLRNGPGLWEVGDHSSHHIFDGYATLVRISFRRGCATGAHRQVESDAYKAARAHGRPLHREFSQLCPSEPGTLLDRVRDVVGLASGTLLTDNANVSVLPLGDGRVLCLTEATKGSVLIDPETLDTIGKFRYADRLWGLLQSAHPVVTGNELLTLLPDMFRRGHRVVRMAAGSNERKMVGRVHCRGGQAPGWVHSFAVTEKYIVVPEMPLRYSLAGVLKSQMTPWYLFDWLPESGSYMHAICRFTGKTVASVEVPPFMALHFINAYEQGDAIIADCCEYYADPSVIKALALRRLRSPGMNNDAFPDVRVARFSIPLDGTLMGELETVLDPEVHGRGVEMPSINPAYQGKEYRYVYACSARRPCNFLNCLTKIDLGEKEAKNWHELGSVPSEPFFVARPGGSDEDDGVVISIVSTMEGDGYALLLDAMTFQEIARVRLPYGLPYGFHGCWIPENV</sequence>